<sequence length="438" mass="48220">MSAETTTLDGSPIRVWRATEKRLKNLKRWTSMPLKQVAPPNRPLFKCSTCGFVNTRGELCLQCTRAGCVRMIIQNGSVKRRRVSAPQPLNDAQKEQLLRIQQQSTSTLYKPTQEQVSQSVAGFGLYPPETKTIRRKRHRDAAVLSIRDVAAAAHLSPEANFYVRSIIVARSQHEEVTPPSSTVVPESGEPNTTELEDQKASVGTPTLSPQRTLRRKKRFTLSRQRSIGASLRSRTGFRLPTFAINEPVPHTPVNSPAPSQPNCTAPTPLSSMEHVFGAVPLGHPTRPFYTAIRKLSPYTPPVTDINSIFSRAGSPGSEEAMVSHPRARSLDLQPSMDFGEGEDRISRYFSRPYAVDLSSGAATGCSVSGEIELRMALARRNTIGGSAAHPEYRFEYPQTTTSPETQKRGSGVKLRVKKIGQGLRNLMLAKKPTSPVLA</sequence>
<organism evidence="1 2">
    <name type="scientific">Irpex rosettiformis</name>
    <dbReference type="NCBI Taxonomy" id="378272"/>
    <lineage>
        <taxon>Eukaryota</taxon>
        <taxon>Fungi</taxon>
        <taxon>Dikarya</taxon>
        <taxon>Basidiomycota</taxon>
        <taxon>Agaricomycotina</taxon>
        <taxon>Agaricomycetes</taxon>
        <taxon>Polyporales</taxon>
        <taxon>Irpicaceae</taxon>
        <taxon>Irpex</taxon>
    </lineage>
</organism>
<evidence type="ECO:0000313" key="1">
    <source>
        <dbReference type="EMBL" id="KAI0090279.1"/>
    </source>
</evidence>
<reference evidence="1" key="1">
    <citation type="journal article" date="2021" name="Environ. Microbiol.">
        <title>Gene family expansions and transcriptome signatures uncover fungal adaptations to wood decay.</title>
        <authorList>
            <person name="Hage H."/>
            <person name="Miyauchi S."/>
            <person name="Viragh M."/>
            <person name="Drula E."/>
            <person name="Min B."/>
            <person name="Chaduli D."/>
            <person name="Navarro D."/>
            <person name="Favel A."/>
            <person name="Norest M."/>
            <person name="Lesage-Meessen L."/>
            <person name="Balint B."/>
            <person name="Merenyi Z."/>
            <person name="de Eugenio L."/>
            <person name="Morin E."/>
            <person name="Martinez A.T."/>
            <person name="Baldrian P."/>
            <person name="Stursova M."/>
            <person name="Martinez M.J."/>
            <person name="Novotny C."/>
            <person name="Magnuson J.K."/>
            <person name="Spatafora J.W."/>
            <person name="Maurice S."/>
            <person name="Pangilinan J."/>
            <person name="Andreopoulos W."/>
            <person name="LaButti K."/>
            <person name="Hundley H."/>
            <person name="Na H."/>
            <person name="Kuo A."/>
            <person name="Barry K."/>
            <person name="Lipzen A."/>
            <person name="Henrissat B."/>
            <person name="Riley R."/>
            <person name="Ahrendt S."/>
            <person name="Nagy L.G."/>
            <person name="Grigoriev I.V."/>
            <person name="Martin F."/>
            <person name="Rosso M.N."/>
        </authorList>
    </citation>
    <scope>NUCLEOTIDE SEQUENCE</scope>
    <source>
        <strain evidence="1">CBS 384.51</strain>
    </source>
</reference>
<comment type="caution">
    <text evidence="1">The sequence shown here is derived from an EMBL/GenBank/DDBJ whole genome shotgun (WGS) entry which is preliminary data.</text>
</comment>
<dbReference type="EMBL" id="MU274908">
    <property type="protein sequence ID" value="KAI0090279.1"/>
    <property type="molecule type" value="Genomic_DNA"/>
</dbReference>
<name>A0ACB8U828_9APHY</name>
<dbReference type="Proteomes" id="UP001055072">
    <property type="component" value="Unassembled WGS sequence"/>
</dbReference>
<evidence type="ECO:0000313" key="2">
    <source>
        <dbReference type="Proteomes" id="UP001055072"/>
    </source>
</evidence>
<protein>
    <submittedName>
        <fullName evidence="1">Uncharacterized protein</fullName>
    </submittedName>
</protein>
<proteinExistence type="predicted"/>
<gene>
    <name evidence="1" type="ORF">BDY19DRAFT_992492</name>
</gene>
<keyword evidence="2" id="KW-1185">Reference proteome</keyword>
<accession>A0ACB8U828</accession>